<keyword evidence="2" id="KW-1185">Reference proteome</keyword>
<dbReference type="InterPro" id="IPR029045">
    <property type="entry name" value="ClpP/crotonase-like_dom_sf"/>
</dbReference>
<dbReference type="InterPro" id="IPR008927">
    <property type="entry name" value="6-PGluconate_DH-like_C_sf"/>
</dbReference>
<comment type="caution">
    <text evidence="1">The sequence shown here is derived from an EMBL/GenBank/DDBJ whole genome shotgun (WGS) entry which is preliminary data.</text>
</comment>
<accession>A0ABT1GEW0</accession>
<dbReference type="SUPFAM" id="SSF48179">
    <property type="entry name" value="6-phosphogluconate dehydrogenase C-terminal domain-like"/>
    <property type="match status" value="1"/>
</dbReference>
<dbReference type="Pfam" id="PF00378">
    <property type="entry name" value="ECH_1"/>
    <property type="match status" value="1"/>
</dbReference>
<dbReference type="Gene3D" id="3.90.226.10">
    <property type="entry name" value="2-enoyl-CoA Hydratase, Chain A, domain 1"/>
    <property type="match status" value="1"/>
</dbReference>
<reference evidence="1" key="1">
    <citation type="submission" date="2022-03" db="EMBL/GenBank/DDBJ databases">
        <title>Genome Encyclopedia of Bacteria and Archaea VI: Functional Genomics of Type Strains.</title>
        <authorList>
            <person name="Whitman W."/>
        </authorList>
    </citation>
    <scope>NUCLEOTIDE SEQUENCE</scope>
    <source>
        <strain evidence="1">HSC-15S17</strain>
    </source>
</reference>
<dbReference type="Proteomes" id="UP001162889">
    <property type="component" value="Unassembled WGS sequence"/>
</dbReference>
<dbReference type="EMBL" id="JALJZU010000002">
    <property type="protein sequence ID" value="MCP2007485.1"/>
    <property type="molecule type" value="Genomic_DNA"/>
</dbReference>
<dbReference type="InterPro" id="IPR001753">
    <property type="entry name" value="Enoyl-CoA_hydra/iso"/>
</dbReference>
<dbReference type="InterPro" id="IPR013328">
    <property type="entry name" value="6PGD_dom2"/>
</dbReference>
<dbReference type="RefSeq" id="WP_229225036.1">
    <property type="nucleotide sequence ID" value="NZ_JAHTGR010000013.1"/>
</dbReference>
<organism evidence="1 2">
    <name type="scientific">Duganella violaceipulchra</name>
    <dbReference type="NCBI Taxonomy" id="2849652"/>
    <lineage>
        <taxon>Bacteria</taxon>
        <taxon>Pseudomonadati</taxon>
        <taxon>Pseudomonadota</taxon>
        <taxon>Betaproteobacteria</taxon>
        <taxon>Burkholderiales</taxon>
        <taxon>Oxalobacteraceae</taxon>
        <taxon>Telluria group</taxon>
        <taxon>Duganella</taxon>
    </lineage>
</organism>
<protein>
    <submittedName>
        <fullName evidence="1">Enoyl-CoA hydratase/carnithine racemase</fullName>
    </submittedName>
</protein>
<evidence type="ECO:0000313" key="2">
    <source>
        <dbReference type="Proteomes" id="UP001162889"/>
    </source>
</evidence>
<dbReference type="PANTHER" id="PTHR43612">
    <property type="entry name" value="TRIFUNCTIONAL ENZYME SUBUNIT ALPHA"/>
    <property type="match status" value="1"/>
</dbReference>
<gene>
    <name evidence="1" type="ORF">L1274_001178</name>
</gene>
<sequence length="435" mass="45484">MIMITTHQNGGAITVMLAARAINPLSRLFQRELAALIDKLEAKRGELHGVIVGFHADAGDSDHEVEHLMSLTTAQAGDCMQMLGAYNALLRRLECLGIPVIATLGGAVSGHALGLALACHHRISLVDATFSLPQVHLGVAPVAGEIARSVRLAGLQAAMPLLLEGATLTADQALRAGLLHAVADNEEEVAELVHGTMAADAPAVQPWDVKGFRLPGGALTSAPVQTLLQVAPALLRERTGGHAPAPEAILCAMVEGLQVDFDSALLIESRYFCQTAISPVARNLIRLSQIRADLSSRAALDLAAALRQRYAGEVQALRAQAVPEALLRNAVRAAGLPPPPDTDALPAQADDAAVAPDLADIRDRLLYALSTTAQDQVGSGALGNDEADLVSVRLFGFPAHTGGAVHFVQHVGQPHYANRAAELGTRHTRPAGNGA</sequence>
<dbReference type="Gene3D" id="1.10.1040.10">
    <property type="entry name" value="N-(1-d-carboxylethyl)-l-norvaline Dehydrogenase, domain 2"/>
    <property type="match status" value="1"/>
</dbReference>
<dbReference type="CDD" id="cd06558">
    <property type="entry name" value="crotonase-like"/>
    <property type="match status" value="1"/>
</dbReference>
<dbReference type="PANTHER" id="PTHR43612:SF3">
    <property type="entry name" value="TRIFUNCTIONAL ENZYME SUBUNIT ALPHA, MITOCHONDRIAL"/>
    <property type="match status" value="1"/>
</dbReference>
<proteinExistence type="predicted"/>
<dbReference type="SUPFAM" id="SSF52096">
    <property type="entry name" value="ClpP/crotonase"/>
    <property type="match status" value="1"/>
</dbReference>
<evidence type="ECO:0000313" key="1">
    <source>
        <dbReference type="EMBL" id="MCP2007485.1"/>
    </source>
</evidence>
<name>A0ABT1GEW0_9BURK</name>
<dbReference type="InterPro" id="IPR050136">
    <property type="entry name" value="FA_oxidation_alpha_subunit"/>
</dbReference>